<sequence length="537" mass="61442">MLTEIRSPQFRAGKISFHAGLNVVLGDENATNSIGKSTALMVVDFVFGGDSFLEFNKDAIDALGHHHYDFSFQFGKSVFYFQRQTINPKVVFRCDAEFRIVEDVDIKDFTAWLKESYLGQRPDITFRQMVGLFSRVWPKPNVTNVRHPLHVIPTQSSSECVGNLIKFFGRFGEIAAAQLAASKKESEKKALDTAFKYLIVEKINKSRHAKNVVELESIRTEVEAIKAEIAKFALNIREVIDKDLLELKKSKDALLDKRFSVRAKLQRTDRNLKESKFIRSKQFEALQDFFPNVNSERIADIELFHSSLASVLKDELKETAENLRVQLVSVEAAISEIDTQISDRLKNYDNPTELIVRVSSLSEKWNKLSRENEHFEKQENLRTQLETLRSALSELKTQILNDIQTRINNKIESIVTRVYGRDAKSPVLNVSESNYAYQIVDDTGTGKAYSNLVIFDLAIFHLTDLPILIHDSPLFKNVENSAVAKLVDEYCQFDRQTFIALDEVEKYGTDAAATLRRLSVLNLDDTHVLYVKDWRKK</sequence>
<proteinExistence type="predicted"/>
<dbReference type="RefSeq" id="WP_150740056.1">
    <property type="nucleotide sequence ID" value="NZ_CABPSP010000015.1"/>
</dbReference>
<evidence type="ECO:0000313" key="2">
    <source>
        <dbReference type="EMBL" id="VVE72466.1"/>
    </source>
</evidence>
<dbReference type="EMBL" id="CABPSP010000015">
    <property type="protein sequence ID" value="VVE72466.1"/>
    <property type="molecule type" value="Genomic_DNA"/>
</dbReference>
<organism evidence="2 3">
    <name type="scientific">Pandoraea anapnoica</name>
    <dbReference type="NCBI Taxonomy" id="2508301"/>
    <lineage>
        <taxon>Bacteria</taxon>
        <taxon>Pseudomonadati</taxon>
        <taxon>Pseudomonadota</taxon>
        <taxon>Betaproteobacteria</taxon>
        <taxon>Burkholderiales</taxon>
        <taxon>Burkholderiaceae</taxon>
        <taxon>Pandoraea</taxon>
    </lineage>
</organism>
<dbReference type="InterPro" id="IPR018760">
    <property type="entry name" value="DUF2326"/>
</dbReference>
<name>A0A5E5AHF6_9BURK</name>
<dbReference type="Proteomes" id="UP000383122">
    <property type="component" value="Unassembled WGS sequence"/>
</dbReference>
<dbReference type="OrthoDB" id="9815945at2"/>
<keyword evidence="3" id="KW-1185">Reference proteome</keyword>
<dbReference type="Pfam" id="PF10088">
    <property type="entry name" value="DUF2326"/>
    <property type="match status" value="1"/>
</dbReference>
<evidence type="ECO:0000259" key="1">
    <source>
        <dbReference type="Pfam" id="PF10088"/>
    </source>
</evidence>
<gene>
    <name evidence="2" type="ORF">PAN31117_04399</name>
</gene>
<protein>
    <recommendedName>
        <fullName evidence="1">DUF2326 domain-containing protein</fullName>
    </recommendedName>
</protein>
<dbReference type="AlphaFoldDB" id="A0A5E5AHF6"/>
<evidence type="ECO:0000313" key="3">
    <source>
        <dbReference type="Proteomes" id="UP000383122"/>
    </source>
</evidence>
<feature type="domain" description="DUF2326" evidence="1">
    <location>
        <begin position="415"/>
        <end position="506"/>
    </location>
</feature>
<reference evidence="2 3" key="1">
    <citation type="submission" date="2019-08" db="EMBL/GenBank/DDBJ databases">
        <authorList>
            <person name="Peeters C."/>
        </authorList>
    </citation>
    <scope>NUCLEOTIDE SEQUENCE [LARGE SCALE GENOMIC DNA]</scope>
    <source>
        <strain evidence="2 3">LMG 31117</strain>
    </source>
</reference>
<accession>A0A5E5AHF6</accession>